<dbReference type="HOGENOM" id="CLU_1659145_0_0_5"/>
<evidence type="ECO:0000313" key="2">
    <source>
        <dbReference type="EMBL" id="ADZ69117.1"/>
    </source>
</evidence>
<sequence length="186" mass="20429">MAGRRPKAPEDRRDVVARIRLTRAEQRAIQQRAVEAGVTFADYVRETAMGRKPRAKPAKAKAIEDVFYELGRIANNLAQLEAATGDETYRPWAVYVGKEMVERLTDRADLAPVLMSHVEAVNGIGHLINSLARRANSGKDIDDEERDEALTILKDVLAPIHKAVAKGPKGREPEGKPDGPEGSDAL</sequence>
<dbReference type="KEGG" id="pgv:SL003B_0687"/>
<dbReference type="EMBL" id="CP002568">
    <property type="protein sequence ID" value="ADZ69117.1"/>
    <property type="molecule type" value="Genomic_DNA"/>
</dbReference>
<keyword evidence="3" id="KW-1185">Reference proteome</keyword>
<feature type="compositionally biased region" description="Basic and acidic residues" evidence="1">
    <location>
        <begin position="169"/>
        <end position="179"/>
    </location>
</feature>
<dbReference type="Proteomes" id="UP000008130">
    <property type="component" value="Chromosome"/>
</dbReference>
<feature type="region of interest" description="Disordered" evidence="1">
    <location>
        <begin position="163"/>
        <end position="186"/>
    </location>
</feature>
<proteinExistence type="predicted"/>
<dbReference type="AlphaFoldDB" id="F2IUR5"/>
<dbReference type="STRING" id="991905.SL003B_0687"/>
<evidence type="ECO:0000256" key="1">
    <source>
        <dbReference type="SAM" id="MobiDB-lite"/>
    </source>
</evidence>
<gene>
    <name evidence="2" type="ordered locus">SL003B_0687</name>
</gene>
<dbReference type="Pfam" id="PF21983">
    <property type="entry name" value="NikA-like"/>
    <property type="match status" value="1"/>
</dbReference>
<dbReference type="eggNOG" id="ENOG5031A5F">
    <property type="taxonomic scope" value="Bacteria"/>
</dbReference>
<dbReference type="InterPro" id="IPR053842">
    <property type="entry name" value="NikA-like"/>
</dbReference>
<reference evidence="2 3" key="1">
    <citation type="journal article" date="2011" name="J. Bacteriol.">
        <title>Complete genome sequence of Polymorphum gilvum SL003B-26A1T, a crude oil-degrading bacterium from oil-polluted saline soil.</title>
        <authorList>
            <person name="Li S.G."/>
            <person name="Tang Y.Q."/>
            <person name="Nie Y."/>
            <person name="Cai M."/>
            <person name="Wu X.L."/>
        </authorList>
    </citation>
    <scope>NUCLEOTIDE SEQUENCE [LARGE SCALE GENOMIC DNA]</scope>
    <source>
        <strain evidence="3">LMG 25793 / CGMCC 1.9160 / SL003B-26A1</strain>
    </source>
</reference>
<dbReference type="RefSeq" id="WP_013651442.1">
    <property type="nucleotide sequence ID" value="NC_015259.1"/>
</dbReference>
<name>F2IUR5_POLGS</name>
<organism evidence="2 3">
    <name type="scientific">Polymorphum gilvum (strain LMG 25793 / CGMCC 1.9160 / SL003B-26A1)</name>
    <dbReference type="NCBI Taxonomy" id="991905"/>
    <lineage>
        <taxon>Bacteria</taxon>
        <taxon>Pseudomonadati</taxon>
        <taxon>Pseudomonadota</taxon>
        <taxon>Alphaproteobacteria</taxon>
        <taxon>Rhodobacterales</taxon>
        <taxon>Paracoccaceae</taxon>
        <taxon>Polymorphum</taxon>
    </lineage>
</organism>
<evidence type="ECO:0000313" key="3">
    <source>
        <dbReference type="Proteomes" id="UP000008130"/>
    </source>
</evidence>
<protein>
    <submittedName>
        <fullName evidence="2">Uncharacterized protein</fullName>
    </submittedName>
</protein>
<accession>F2IUR5</accession>